<sequence length="598" mass="67344">MQQNLLGYQIQLLQELGMQYKGSSEEEQQPIKTFLGILEIIDIFPLDGIDLTNVGEMGILCRYNVRNLVELFLVQNHNLTVVKFKYNKEKGDYEKTIKQGGFDCTLINYGDKGHFLCWKDKPTCKDATYYTCKTPLESSKPELMKAKSYMKNLELLNPPFEANKTSIFRCTAYVGTPFGRHAFLWIEDGYSGKIKTEQYVNASTSDKCYVLVESIHNFTVKPDDFDVTVISCEVFGNTLHIPINSKGDVQAVRELKANASQVQIPIEHKDNAVVEIEITLADGINFELYSLLTITCRSDVDNVTEISLMKDQKITIAKFIHNKENGVFEKTTEEKDFNCTMTDDLIEISCMKLPSSCKDLGFYKCNTPLESTKPKLLRGELRPAIEGKAIAVVEMDITPADGIEFELYNLLTITCRSDVDNVTEISLVKNHNLTIAKFIHNKEKGVFEKTTEEKGFDCTMTDDLIEISCMKLPFSCKDMGYYTCNTPLEASKPKLLGGELRPAIEGKANAVKPYMHSLKVLNPPMKVNKHEIYMTELAQTTLIKQGEYAGHLGSVDDFDVGDIVGLRDIQDASQITKVKDVETSFMSGEEAPRLTTVK</sequence>
<evidence type="ECO:0000313" key="2">
    <source>
        <dbReference type="Proteomes" id="UP001162480"/>
    </source>
</evidence>
<dbReference type="Proteomes" id="UP001162480">
    <property type="component" value="Chromosome 20"/>
</dbReference>
<evidence type="ECO:0000313" key="1">
    <source>
        <dbReference type="EMBL" id="CAI9737736.1"/>
    </source>
</evidence>
<gene>
    <name evidence="1" type="ORF">OCTVUL_1B010036</name>
</gene>
<reference evidence="1" key="1">
    <citation type="submission" date="2023-08" db="EMBL/GenBank/DDBJ databases">
        <authorList>
            <person name="Alioto T."/>
            <person name="Alioto T."/>
            <person name="Gomez Garrido J."/>
        </authorList>
    </citation>
    <scope>NUCLEOTIDE SEQUENCE</scope>
</reference>
<name>A0AA36FG29_OCTVU</name>
<protein>
    <submittedName>
        <fullName evidence="1">Uncharacterized protein</fullName>
    </submittedName>
</protein>
<organism evidence="1 2">
    <name type="scientific">Octopus vulgaris</name>
    <name type="common">Common octopus</name>
    <dbReference type="NCBI Taxonomy" id="6645"/>
    <lineage>
        <taxon>Eukaryota</taxon>
        <taxon>Metazoa</taxon>
        <taxon>Spiralia</taxon>
        <taxon>Lophotrochozoa</taxon>
        <taxon>Mollusca</taxon>
        <taxon>Cephalopoda</taxon>
        <taxon>Coleoidea</taxon>
        <taxon>Octopodiformes</taxon>
        <taxon>Octopoda</taxon>
        <taxon>Incirrata</taxon>
        <taxon>Octopodidae</taxon>
        <taxon>Octopus</taxon>
    </lineage>
</organism>
<accession>A0AA36FG29</accession>
<keyword evidence="2" id="KW-1185">Reference proteome</keyword>
<dbReference type="EMBL" id="OX597833">
    <property type="protein sequence ID" value="CAI9737736.1"/>
    <property type="molecule type" value="Genomic_DNA"/>
</dbReference>
<dbReference type="AlphaFoldDB" id="A0AA36FG29"/>
<proteinExistence type="predicted"/>